<dbReference type="Proteomes" id="UP001496674">
    <property type="component" value="Chromosome"/>
</dbReference>
<evidence type="ECO:0000313" key="4">
    <source>
        <dbReference type="Proteomes" id="UP001496674"/>
    </source>
</evidence>
<proteinExistence type="predicted"/>
<organism evidence="3 4">
    <name type="scientific">Bacteroides sedimenti</name>
    <dbReference type="NCBI Taxonomy" id="2136147"/>
    <lineage>
        <taxon>Bacteria</taxon>
        <taxon>Pseudomonadati</taxon>
        <taxon>Bacteroidota</taxon>
        <taxon>Bacteroidia</taxon>
        <taxon>Bacteroidales</taxon>
        <taxon>Bacteroidaceae</taxon>
        <taxon>Bacteroides</taxon>
    </lineage>
</organism>
<dbReference type="InterPro" id="IPR026444">
    <property type="entry name" value="Secre_tail"/>
</dbReference>
<gene>
    <name evidence="3" type="ORF">BSYN_01620</name>
</gene>
<keyword evidence="4" id="KW-1185">Reference proteome</keyword>
<feature type="region of interest" description="Disordered" evidence="1">
    <location>
        <begin position="244"/>
        <end position="272"/>
    </location>
</feature>
<dbReference type="SUPFAM" id="SSF51445">
    <property type="entry name" value="(Trans)glycosidases"/>
    <property type="match status" value="1"/>
</dbReference>
<dbReference type="RefSeq" id="WP_353332363.1">
    <property type="nucleotide sequence ID" value="NZ_AP028055.1"/>
</dbReference>
<protein>
    <recommendedName>
        <fullName evidence="2">Secretion system C-terminal sorting domain-containing protein</fullName>
    </recommendedName>
</protein>
<sequence length="856" mass="96664">MKKNLSLLAIIFVFLISGTSIPLFSQHPVQYPFSTNNTSLTIWNGSGYVPFFIKGINLGVAVPGTFPGEMAATSSDYSRWFKEIKEAGFNCIRVYTLHFPRFFEALDSYNKANPQNPLLFLQGVWLEEELPGYANNLYYLSDAFKQEIEENIDCVHGNRTIQSRTGKAFGSYTTDVSKWCLGYIIGREIHPIEVNTTNALNLPIDKYEGSYFTVNNSSASEAWLTSMLDYTVSYEQSGYKTQRPVSASSWPTLDPISHKEDPNREEDSENVDLSKIQLTQSSKAGLFISYHAYPYYPDFIGRQSSYQTFSDDYGPNSYKGYLTELKSHYTRFPLIIAEYGVPSSWAIAHYTSSGMNHGGFDEYNQGLTNIRLLNTIKSTACGGGIQFSWIDEWFKRTWITDPVDYIADSRILWHNLASAEQNFGLVSFDKEIQQDTLIKYNSAEAITYLNAKPGYASFDLEIGLKNPLDIPDQMWVSLDTYSNKLGESVLPTGDTIPSRSEFALQISNYSAKLFVTQAYDIFGIWHKSSAPSQLYHSIATDGAPWNIVRIRNNSSHSDVQYIGNLQVNYDFQPESSKDAVTISDDKITVRIPWSYINVVAPDQMKVFNDNRSTEAKEDTISDGFVPSVRYKNKWYTPSTRYKWQPWVNFPDYSSSEKLKTSYYVMKENLTKFNTSAIAVRDSFVFAGPSFPVSVNVSDGVLKNDFDLDGNAMVSLITENPVNGQIYLKNDGSFDYLPNRGFTGIDSLKYCVYDGYTLSNPNTIYLTVDQNLSDIEWTKPESASLILSPNPCTYYLTIKSQDNIEMIQIFNSSGKLVESAAINAYERSFDVSAYAPGVYIAVIKSNGIITSRKFIKN</sequence>
<dbReference type="EMBL" id="AP028055">
    <property type="protein sequence ID" value="BEG97897.1"/>
    <property type="molecule type" value="Genomic_DNA"/>
</dbReference>
<dbReference type="Gene3D" id="3.20.20.80">
    <property type="entry name" value="Glycosidases"/>
    <property type="match status" value="2"/>
</dbReference>
<accession>A0ABN6YZX3</accession>
<dbReference type="InterPro" id="IPR017853">
    <property type="entry name" value="GH"/>
</dbReference>
<evidence type="ECO:0000256" key="1">
    <source>
        <dbReference type="SAM" id="MobiDB-lite"/>
    </source>
</evidence>
<dbReference type="NCBIfam" id="TIGR04183">
    <property type="entry name" value="Por_Secre_tail"/>
    <property type="match status" value="1"/>
</dbReference>
<dbReference type="Gene3D" id="2.60.40.2810">
    <property type="match status" value="1"/>
</dbReference>
<reference evidence="3 4" key="1">
    <citation type="submission" date="2023-04" db="EMBL/GenBank/DDBJ databases">
        <title>Draft genome sequence of acteroides sedimenti strain YN3PY1.</title>
        <authorList>
            <person name="Yoshida N."/>
        </authorList>
    </citation>
    <scope>NUCLEOTIDE SEQUENCE [LARGE SCALE GENOMIC DNA]</scope>
    <source>
        <strain evidence="3 4">YN3PY1</strain>
    </source>
</reference>
<evidence type="ECO:0000313" key="3">
    <source>
        <dbReference type="EMBL" id="BEG97897.1"/>
    </source>
</evidence>
<evidence type="ECO:0000259" key="2">
    <source>
        <dbReference type="Pfam" id="PF18962"/>
    </source>
</evidence>
<feature type="domain" description="Secretion system C-terminal sorting" evidence="2">
    <location>
        <begin position="788"/>
        <end position="854"/>
    </location>
</feature>
<dbReference type="Pfam" id="PF18962">
    <property type="entry name" value="Por_Secre_tail"/>
    <property type="match status" value="1"/>
</dbReference>
<dbReference type="Pfam" id="PF17963">
    <property type="entry name" value="Big_9"/>
    <property type="match status" value="1"/>
</dbReference>
<name>A0ABN6YZX3_9BACE</name>